<accession>A0A1V2I846</accession>
<proteinExistence type="predicted"/>
<dbReference type="Proteomes" id="UP000188929">
    <property type="component" value="Unassembled WGS sequence"/>
</dbReference>
<dbReference type="RefSeq" id="WP_076818636.1">
    <property type="nucleotide sequence ID" value="NZ_MOMC01000040.1"/>
</dbReference>
<reference evidence="2" key="1">
    <citation type="submission" date="2016-10" db="EMBL/GenBank/DDBJ databases">
        <title>Frankia sp. NRRL B-16386 Genome sequencing.</title>
        <authorList>
            <person name="Ghodhbane-Gtari F."/>
            <person name="Swanson E."/>
            <person name="Gueddou A."/>
            <person name="Hezbri K."/>
            <person name="Ktari K."/>
            <person name="Nouioui I."/>
            <person name="Morris K."/>
            <person name="Simpson S."/>
            <person name="Abebe-Akele F."/>
            <person name="Thomas K."/>
            <person name="Gtari M."/>
            <person name="Tisa L.S."/>
        </authorList>
    </citation>
    <scope>NUCLEOTIDE SEQUENCE [LARGE SCALE GENOMIC DNA]</scope>
    <source>
        <strain evidence="2">NRRL B-16386</strain>
    </source>
</reference>
<dbReference type="OrthoDB" id="9992295at2"/>
<organism evidence="1 2">
    <name type="scientific">Pseudofrankia asymbiotica</name>
    <dbReference type="NCBI Taxonomy" id="1834516"/>
    <lineage>
        <taxon>Bacteria</taxon>
        <taxon>Bacillati</taxon>
        <taxon>Actinomycetota</taxon>
        <taxon>Actinomycetes</taxon>
        <taxon>Frankiales</taxon>
        <taxon>Frankiaceae</taxon>
        <taxon>Pseudofrankia</taxon>
    </lineage>
</organism>
<sequence>MTMEDLIARMQRARSAGEAGRLRLLLEARFLPNQVLQSGAAILVERVVDGLLTASGAGVRESWELLSQLAAGASPPTFADPAVVEATQDALRDVISAVSARVDSPVERAVDFLAVDVLDAVLTFVTGSARAEAIGAIWRFAARGDRERRRGRLILEDIGPDES</sequence>
<keyword evidence="2" id="KW-1185">Reference proteome</keyword>
<protein>
    <submittedName>
        <fullName evidence="1">Uncharacterized protein</fullName>
    </submittedName>
</protein>
<evidence type="ECO:0000313" key="1">
    <source>
        <dbReference type="EMBL" id="ONH28397.1"/>
    </source>
</evidence>
<name>A0A1V2I846_9ACTN</name>
<gene>
    <name evidence="1" type="ORF">BL253_19590</name>
</gene>
<dbReference type="EMBL" id="MOMC01000040">
    <property type="protein sequence ID" value="ONH28397.1"/>
    <property type="molecule type" value="Genomic_DNA"/>
</dbReference>
<dbReference type="AlphaFoldDB" id="A0A1V2I846"/>
<comment type="caution">
    <text evidence="1">The sequence shown here is derived from an EMBL/GenBank/DDBJ whole genome shotgun (WGS) entry which is preliminary data.</text>
</comment>
<evidence type="ECO:0000313" key="2">
    <source>
        <dbReference type="Proteomes" id="UP000188929"/>
    </source>
</evidence>